<keyword evidence="8 11" id="KW-0408">Iron</keyword>
<evidence type="ECO:0000256" key="5">
    <source>
        <dbReference type="ARBA" id="ARBA00022723"/>
    </source>
</evidence>
<evidence type="ECO:0000313" key="14">
    <source>
        <dbReference type="Proteomes" id="UP000077755"/>
    </source>
</evidence>
<dbReference type="InterPro" id="IPR017972">
    <property type="entry name" value="Cyt_P450_CS"/>
</dbReference>
<dbReference type="OrthoDB" id="2789670at2759"/>
<dbReference type="GO" id="GO:0016705">
    <property type="term" value="F:oxidoreductase activity, acting on paired donors, with incorporation or reduction of molecular oxygen"/>
    <property type="evidence" value="ECO:0007669"/>
    <property type="project" value="InterPro"/>
</dbReference>
<dbReference type="OMA" id="WTICSHK"/>
<proteinExistence type="inferred from homology"/>
<dbReference type="PANTHER" id="PTHR47947">
    <property type="entry name" value="CYTOCHROME P450 82C3-RELATED"/>
    <property type="match status" value="1"/>
</dbReference>
<evidence type="ECO:0000256" key="10">
    <source>
        <dbReference type="ARBA" id="ARBA00023136"/>
    </source>
</evidence>
<dbReference type="KEGG" id="dcr:108213486"/>
<sequence length="521" mass="58964">MDTTTLLMQATVGFVASVLLLYTLWSSRTNNHLDEKKTQAPKVNGAWPILGHLPLLAFAGTDGYRTLGNVAEKYGPVFRIQLGLQNVLVVSSKEAVMQTSNDMSFMGRPEVLHSKEGFYGGFYALSSYGPYWQEMRKISNRELLSNTRVELLKPVRASEVTTCIKELYAFCCNDGIGGSANVDIGKWCQQVLFNMLAQVVARKRYSSTGKNDSDEELRCLKRAYRDFFDMLDNFKGIPFTGWMNFKGNWAKKKTDKEFNIILNSWIDDHMQQRGKQNHFNEDRDTIDVMISLFEESDGSFHGYNTNDVLKATIAGVIIAGTDTNYATITWALALVLKHKEVLKKAQEELDIHVGKQRWVEESDIKQLTYLQAILKETFRLYPAGPLSIPREALKDTTVSGHYVPKGTILLVNIWKLQRNPGTWTDPDEFQPERFLTSHAGFDIKSQQYDLIPFSAGKRSCPGMTTSLQMLLLILARLLQGFKLATPTNEPINMSSGPGISMHKKYPLEVMLTPRLPDHLYN</sequence>
<keyword evidence="14" id="KW-1185">Reference proteome</keyword>
<dbReference type="GO" id="GO:0020037">
    <property type="term" value="F:heme binding"/>
    <property type="evidence" value="ECO:0007669"/>
    <property type="project" value="InterPro"/>
</dbReference>
<evidence type="ECO:0000256" key="8">
    <source>
        <dbReference type="ARBA" id="ARBA00023004"/>
    </source>
</evidence>
<dbReference type="PRINTS" id="PR00463">
    <property type="entry name" value="EP450I"/>
</dbReference>
<dbReference type="InterPro" id="IPR001128">
    <property type="entry name" value="Cyt_P450"/>
</dbReference>
<dbReference type="GO" id="GO:0005506">
    <property type="term" value="F:iron ion binding"/>
    <property type="evidence" value="ECO:0007669"/>
    <property type="project" value="InterPro"/>
</dbReference>
<keyword evidence="6" id="KW-1133">Transmembrane helix</keyword>
<evidence type="ECO:0000256" key="4">
    <source>
        <dbReference type="ARBA" id="ARBA00022692"/>
    </source>
</evidence>
<dbReference type="PANTHER" id="PTHR47947:SF26">
    <property type="entry name" value="CYTOCHROME P450"/>
    <property type="match status" value="1"/>
</dbReference>
<comment type="subcellular location">
    <subcellularLocation>
        <location evidence="2">Membrane</location>
    </subcellularLocation>
</comment>
<evidence type="ECO:0000256" key="1">
    <source>
        <dbReference type="ARBA" id="ARBA00001971"/>
    </source>
</evidence>
<dbReference type="Proteomes" id="UP000077755">
    <property type="component" value="Chromosome 3"/>
</dbReference>
<keyword evidence="4" id="KW-0812">Transmembrane</keyword>
<keyword evidence="9 12" id="KW-0503">Monooxygenase</keyword>
<protein>
    <submittedName>
        <fullName evidence="13">Uncharacterized protein</fullName>
    </submittedName>
</protein>
<keyword evidence="7 12" id="KW-0560">Oxidoreductase</keyword>
<dbReference type="SUPFAM" id="SSF48264">
    <property type="entry name" value="Cytochrome P450"/>
    <property type="match status" value="1"/>
</dbReference>
<reference evidence="13" key="1">
    <citation type="journal article" date="2016" name="Nat. Genet.">
        <title>A high-quality carrot genome assembly provides new insights into carotenoid accumulation and asterid genome evolution.</title>
        <authorList>
            <person name="Iorizzo M."/>
            <person name="Ellison S."/>
            <person name="Senalik D."/>
            <person name="Zeng P."/>
            <person name="Satapoomin P."/>
            <person name="Huang J."/>
            <person name="Bowman M."/>
            <person name="Iovene M."/>
            <person name="Sanseverino W."/>
            <person name="Cavagnaro P."/>
            <person name="Yildiz M."/>
            <person name="Macko-Podgorni A."/>
            <person name="Moranska E."/>
            <person name="Grzebelus E."/>
            <person name="Grzebelus D."/>
            <person name="Ashrafi H."/>
            <person name="Zheng Z."/>
            <person name="Cheng S."/>
            <person name="Spooner D."/>
            <person name="Van Deynze A."/>
            <person name="Simon P."/>
        </authorList>
    </citation>
    <scope>NUCLEOTIDE SEQUENCE</scope>
    <source>
        <tissue evidence="13">Leaf</tissue>
    </source>
</reference>
<evidence type="ECO:0000256" key="3">
    <source>
        <dbReference type="ARBA" id="ARBA00022617"/>
    </source>
</evidence>
<dbReference type="InterPro" id="IPR036396">
    <property type="entry name" value="Cyt_P450_sf"/>
</dbReference>
<keyword evidence="5 11" id="KW-0479">Metal-binding</keyword>
<dbReference type="Pfam" id="PF00067">
    <property type="entry name" value="p450"/>
    <property type="match status" value="1"/>
</dbReference>
<comment type="cofactor">
    <cofactor evidence="1 11">
        <name>heme</name>
        <dbReference type="ChEBI" id="CHEBI:30413"/>
    </cofactor>
</comment>
<comment type="similarity">
    <text evidence="12">Belongs to the cytochrome P450 family.</text>
</comment>
<keyword evidence="3 11" id="KW-0349">Heme</keyword>
<gene>
    <name evidence="13" type="ORF">DCAR_0313864</name>
</gene>
<evidence type="ECO:0000256" key="11">
    <source>
        <dbReference type="PIRSR" id="PIRSR602401-1"/>
    </source>
</evidence>
<evidence type="ECO:0000256" key="12">
    <source>
        <dbReference type="RuleBase" id="RU000461"/>
    </source>
</evidence>
<feature type="binding site" description="axial binding residue" evidence="11">
    <location>
        <position position="460"/>
    </location>
    <ligand>
        <name>heme</name>
        <dbReference type="ChEBI" id="CHEBI:30413"/>
    </ligand>
    <ligandPart>
        <name>Fe</name>
        <dbReference type="ChEBI" id="CHEBI:18248"/>
    </ligandPart>
</feature>
<dbReference type="PRINTS" id="PR00385">
    <property type="entry name" value="P450"/>
</dbReference>
<dbReference type="InterPro" id="IPR050651">
    <property type="entry name" value="Plant_Cytochrome_P450_Monoox"/>
</dbReference>
<dbReference type="AlphaFoldDB" id="A0A166C9Q2"/>
<dbReference type="Gramene" id="KZN03484">
    <property type="protein sequence ID" value="KZN03484"/>
    <property type="gene ID" value="DCAR_012240"/>
</dbReference>
<organism evidence="13 14">
    <name type="scientific">Daucus carota subsp. sativus</name>
    <name type="common">Carrot</name>
    <dbReference type="NCBI Taxonomy" id="79200"/>
    <lineage>
        <taxon>Eukaryota</taxon>
        <taxon>Viridiplantae</taxon>
        <taxon>Streptophyta</taxon>
        <taxon>Embryophyta</taxon>
        <taxon>Tracheophyta</taxon>
        <taxon>Spermatophyta</taxon>
        <taxon>Magnoliopsida</taxon>
        <taxon>eudicotyledons</taxon>
        <taxon>Gunneridae</taxon>
        <taxon>Pentapetalae</taxon>
        <taxon>asterids</taxon>
        <taxon>campanulids</taxon>
        <taxon>Apiales</taxon>
        <taxon>Apiaceae</taxon>
        <taxon>Apioideae</taxon>
        <taxon>Scandiceae</taxon>
        <taxon>Daucinae</taxon>
        <taxon>Daucus</taxon>
        <taxon>Daucus sect. Daucus</taxon>
    </lineage>
</organism>
<dbReference type="InterPro" id="IPR002401">
    <property type="entry name" value="Cyt_P450_E_grp-I"/>
</dbReference>
<reference evidence="13" key="2">
    <citation type="submission" date="2022-03" db="EMBL/GenBank/DDBJ databases">
        <title>Draft title - Genomic analysis of global carrot germplasm unveils the trajectory of domestication and the origin of high carotenoid orange carrot.</title>
        <authorList>
            <person name="Iorizzo M."/>
            <person name="Ellison S."/>
            <person name="Senalik D."/>
            <person name="Macko-Podgorni A."/>
            <person name="Grzebelus D."/>
            <person name="Bostan H."/>
            <person name="Rolling W."/>
            <person name="Curaba J."/>
            <person name="Simon P."/>
        </authorList>
    </citation>
    <scope>NUCLEOTIDE SEQUENCE</scope>
    <source>
        <tissue evidence="13">Leaf</tissue>
    </source>
</reference>
<dbReference type="GO" id="GO:0004497">
    <property type="term" value="F:monooxygenase activity"/>
    <property type="evidence" value="ECO:0007669"/>
    <property type="project" value="UniProtKB-KW"/>
</dbReference>
<dbReference type="GO" id="GO:0016020">
    <property type="term" value="C:membrane"/>
    <property type="evidence" value="ECO:0007669"/>
    <property type="project" value="UniProtKB-SubCell"/>
</dbReference>
<evidence type="ECO:0000256" key="7">
    <source>
        <dbReference type="ARBA" id="ARBA00023002"/>
    </source>
</evidence>
<dbReference type="Gene3D" id="1.10.630.10">
    <property type="entry name" value="Cytochrome P450"/>
    <property type="match status" value="1"/>
</dbReference>
<accession>A0A166C9Q2</accession>
<evidence type="ECO:0000256" key="2">
    <source>
        <dbReference type="ARBA" id="ARBA00004370"/>
    </source>
</evidence>
<name>A0A166C9Q2_DAUCS</name>
<evidence type="ECO:0000256" key="9">
    <source>
        <dbReference type="ARBA" id="ARBA00023033"/>
    </source>
</evidence>
<dbReference type="FunFam" id="1.10.630.10:FF:000026">
    <property type="entry name" value="Cytochrome P450 82C4"/>
    <property type="match status" value="1"/>
</dbReference>
<dbReference type="EMBL" id="CP093345">
    <property type="protein sequence ID" value="WOG94568.1"/>
    <property type="molecule type" value="Genomic_DNA"/>
</dbReference>
<evidence type="ECO:0000256" key="6">
    <source>
        <dbReference type="ARBA" id="ARBA00022989"/>
    </source>
</evidence>
<keyword evidence="10" id="KW-0472">Membrane</keyword>
<dbReference type="PROSITE" id="PS00086">
    <property type="entry name" value="CYTOCHROME_P450"/>
    <property type="match status" value="1"/>
</dbReference>
<evidence type="ECO:0000313" key="13">
    <source>
        <dbReference type="EMBL" id="WOG94568.1"/>
    </source>
</evidence>